<feature type="chain" id="PRO_5029703208" evidence="1">
    <location>
        <begin position="23"/>
        <end position="322"/>
    </location>
</feature>
<evidence type="ECO:0000313" key="3">
    <source>
        <dbReference type="Proteomes" id="UP000591131"/>
    </source>
</evidence>
<dbReference type="AlphaFoldDB" id="A0A7J6MLY3"/>
<dbReference type="Proteomes" id="UP000591131">
    <property type="component" value="Unassembled WGS sequence"/>
</dbReference>
<gene>
    <name evidence="2" type="ORF">FOL47_000344</name>
</gene>
<sequence>MAILKVAVLILRCFILLQEAVGSVDRRLDALETDVTEIKTLLKGITKEVANLSSGSKKVKEGHHQKFSRVAPVANLKIDDDAEASFWEVPGRVSKKGDGKCLFKGQGLELEVHVRVEDHEMLNHASGFLKGVEDSAVFFKTEYAAGYMSLQWKLSYEEGGVPAIEESMGSCLAILSFRWTCSKDGFIASNPPEGFTKGILWVGEFYSKHQGDIESVLKALSLRETTREEVWAEVRRKMEEEEREKVKKLMNIHHKFNVVEEGRASGEAVSRSFTISRTVRLSFNVGLVPTGAIAVGLLLELKSGELLSYVTWCRHNDINFGR</sequence>
<comment type="caution">
    <text evidence="2">The sequence shown here is derived from an EMBL/GenBank/DDBJ whole genome shotgun (WGS) entry which is preliminary data.</text>
</comment>
<name>A0A7J6MLY3_PERCH</name>
<protein>
    <submittedName>
        <fullName evidence="2">Uncharacterized protein</fullName>
    </submittedName>
</protein>
<feature type="signal peptide" evidence="1">
    <location>
        <begin position="1"/>
        <end position="22"/>
    </location>
</feature>
<dbReference type="EMBL" id="JAAPAO010000105">
    <property type="protein sequence ID" value="KAF4672593.1"/>
    <property type="molecule type" value="Genomic_DNA"/>
</dbReference>
<proteinExistence type="predicted"/>
<keyword evidence="1" id="KW-0732">Signal</keyword>
<evidence type="ECO:0000256" key="1">
    <source>
        <dbReference type="SAM" id="SignalP"/>
    </source>
</evidence>
<evidence type="ECO:0000313" key="2">
    <source>
        <dbReference type="EMBL" id="KAF4672593.1"/>
    </source>
</evidence>
<reference evidence="2 3" key="1">
    <citation type="submission" date="2020-04" db="EMBL/GenBank/DDBJ databases">
        <title>Perkinsus chesapeaki whole genome sequence.</title>
        <authorList>
            <person name="Bogema D.R."/>
        </authorList>
    </citation>
    <scope>NUCLEOTIDE SEQUENCE [LARGE SCALE GENOMIC DNA]</scope>
    <source>
        <strain evidence="2">ATCC PRA-425</strain>
    </source>
</reference>
<keyword evidence="3" id="KW-1185">Reference proteome</keyword>
<accession>A0A7J6MLY3</accession>
<organism evidence="2 3">
    <name type="scientific">Perkinsus chesapeaki</name>
    <name type="common">Clam parasite</name>
    <name type="synonym">Perkinsus andrewsi</name>
    <dbReference type="NCBI Taxonomy" id="330153"/>
    <lineage>
        <taxon>Eukaryota</taxon>
        <taxon>Sar</taxon>
        <taxon>Alveolata</taxon>
        <taxon>Perkinsozoa</taxon>
        <taxon>Perkinsea</taxon>
        <taxon>Perkinsida</taxon>
        <taxon>Perkinsidae</taxon>
        <taxon>Perkinsus</taxon>
    </lineage>
</organism>